<accession>S6C7H3</accession>
<name>S6C7H3_BABBO</name>
<proteinExistence type="evidence at transcript level"/>
<evidence type="ECO:0000313" key="2">
    <source>
        <dbReference type="EMBL" id="BAN64300.1"/>
    </source>
</evidence>
<dbReference type="AlphaFoldDB" id="S6C7H3"/>
<keyword evidence="1" id="KW-1133">Transmembrane helix</keyword>
<sequence>MMLHMFYKWFTYFLISSYKTGLITGLDILCVTPFAMIFRPTYMPYRLYICSLTIFWNSFVILDVFVNIPITLLLINLNFPCSFSTANIYFCDEVSLLFSTAVDIFCIRPLGSRLGS</sequence>
<keyword evidence="1" id="KW-0472">Membrane</keyword>
<reference evidence="2" key="1">
    <citation type="journal article" date="2014" name="BMC Genomics">
        <title>The Babesia bovis gene and promoter model: an update from full-length EST analysis.</title>
        <authorList>
            <person name="Yamagishi J."/>
            <person name="Wakaguri H."/>
            <person name="Yokoyama N."/>
            <person name="Yamashita R."/>
            <person name="Suzuki Y."/>
            <person name="Xuan X."/>
            <person name="Igarashi I."/>
        </authorList>
    </citation>
    <scope>NUCLEOTIDE SEQUENCE</scope>
    <source>
        <strain evidence="2">Texas</strain>
    </source>
</reference>
<feature type="transmembrane region" description="Helical" evidence="1">
    <location>
        <begin position="54"/>
        <end position="75"/>
    </location>
</feature>
<evidence type="ECO:0000256" key="1">
    <source>
        <dbReference type="SAM" id="Phobius"/>
    </source>
</evidence>
<organism evidence="2">
    <name type="scientific">Babesia bovis</name>
    <dbReference type="NCBI Taxonomy" id="5865"/>
    <lineage>
        <taxon>Eukaryota</taxon>
        <taxon>Sar</taxon>
        <taxon>Alveolata</taxon>
        <taxon>Apicomplexa</taxon>
        <taxon>Aconoidasida</taxon>
        <taxon>Piroplasmida</taxon>
        <taxon>Babesiidae</taxon>
        <taxon>Babesia</taxon>
    </lineage>
</organism>
<protein>
    <submittedName>
        <fullName evidence="2">Uncharacterized protein</fullName>
    </submittedName>
</protein>
<dbReference type="EMBL" id="AK440506">
    <property type="protein sequence ID" value="BAN64300.1"/>
    <property type="molecule type" value="mRNA"/>
</dbReference>
<feature type="transmembrane region" description="Helical" evidence="1">
    <location>
        <begin position="21"/>
        <end position="42"/>
    </location>
</feature>
<keyword evidence="1" id="KW-0812">Transmembrane</keyword>